<reference evidence="2 3" key="1">
    <citation type="journal article" date="2015" name="Genome Announc.">
        <title>Expanding the biotechnology potential of lactobacilli through comparative genomics of 213 strains and associated genera.</title>
        <authorList>
            <person name="Sun Z."/>
            <person name="Harris H.M."/>
            <person name="McCann A."/>
            <person name="Guo C."/>
            <person name="Argimon S."/>
            <person name="Zhang W."/>
            <person name="Yang X."/>
            <person name="Jeffery I.B."/>
            <person name="Cooney J.C."/>
            <person name="Kagawa T.F."/>
            <person name="Liu W."/>
            <person name="Song Y."/>
            <person name="Salvetti E."/>
            <person name="Wrobel A."/>
            <person name="Rasinkangas P."/>
            <person name="Parkhill J."/>
            <person name="Rea M.C."/>
            <person name="O'Sullivan O."/>
            <person name="Ritari J."/>
            <person name="Douillard F.P."/>
            <person name="Paul Ross R."/>
            <person name="Yang R."/>
            <person name="Briner A.E."/>
            <person name="Felis G.E."/>
            <person name="de Vos W.M."/>
            <person name="Barrangou R."/>
            <person name="Klaenhammer T.R."/>
            <person name="Caufield P.W."/>
            <person name="Cui Y."/>
            <person name="Zhang H."/>
            <person name="O'Toole P.W."/>
        </authorList>
    </citation>
    <scope>NUCLEOTIDE SEQUENCE [LARGE SCALE GENOMIC DNA]</scope>
    <source>
        <strain evidence="2 3">DSM 22697</strain>
    </source>
</reference>
<keyword evidence="1" id="KW-0812">Transmembrane</keyword>
<dbReference type="RefSeq" id="WP_054662279.1">
    <property type="nucleotide sequence ID" value="NZ_AYZJ01000050.1"/>
</dbReference>
<dbReference type="Proteomes" id="UP000050865">
    <property type="component" value="Unassembled WGS sequence"/>
</dbReference>
<sequence length="250" mass="27357">MDTLKTYLADLYQDLPDTPANRKAKAELLDAMTTFYNRQLKQGKSEDAALGATIKATAGMKTRLAEVHAETIAKPFARAEAVTHQHKSAPAVTLKQAETFWQAAGTHALYLAGGVFLLIVGSGFTIVADTENDFSMMAFFIPALLGIAALVTGSKAFKAVRRPLRHLPVTAAVNEQASARRAAYHRRYVIGQWVGIVSLVAAFFIVSINDSDNESTFLMATLIGLGVFCLVYVHSIDHQYRRLAKRRVVD</sequence>
<dbReference type="AlphaFoldDB" id="A0A0R2F9G1"/>
<name>A0A0R2F9G1_9LACO</name>
<feature type="transmembrane region" description="Helical" evidence="1">
    <location>
        <begin position="215"/>
        <end position="236"/>
    </location>
</feature>
<feature type="transmembrane region" description="Helical" evidence="1">
    <location>
        <begin position="108"/>
        <end position="128"/>
    </location>
</feature>
<gene>
    <name evidence="2" type="ORF">FC75_GL002287</name>
</gene>
<dbReference type="PATRIC" id="fig|1423730.4.peg.2375"/>
<dbReference type="OrthoDB" id="9815852at2"/>
<evidence type="ECO:0000313" key="2">
    <source>
        <dbReference type="EMBL" id="KRN21485.1"/>
    </source>
</evidence>
<evidence type="ECO:0000313" key="3">
    <source>
        <dbReference type="Proteomes" id="UP000050865"/>
    </source>
</evidence>
<evidence type="ECO:0000256" key="1">
    <source>
        <dbReference type="SAM" id="Phobius"/>
    </source>
</evidence>
<dbReference type="STRING" id="1423730.FC75_GL002287"/>
<protein>
    <submittedName>
        <fullName evidence="2">Uncharacterized protein</fullName>
    </submittedName>
</protein>
<keyword evidence="3" id="KW-1185">Reference proteome</keyword>
<feature type="transmembrane region" description="Helical" evidence="1">
    <location>
        <begin position="188"/>
        <end position="209"/>
    </location>
</feature>
<proteinExistence type="predicted"/>
<organism evidence="2 3">
    <name type="scientific">Lacticaseibacillus camelliae DSM 22697 = JCM 13995</name>
    <dbReference type="NCBI Taxonomy" id="1423730"/>
    <lineage>
        <taxon>Bacteria</taxon>
        <taxon>Bacillati</taxon>
        <taxon>Bacillota</taxon>
        <taxon>Bacilli</taxon>
        <taxon>Lactobacillales</taxon>
        <taxon>Lactobacillaceae</taxon>
        <taxon>Lacticaseibacillus</taxon>
    </lineage>
</organism>
<keyword evidence="1" id="KW-0472">Membrane</keyword>
<dbReference type="EMBL" id="AYZJ01000050">
    <property type="protein sequence ID" value="KRN21485.1"/>
    <property type="molecule type" value="Genomic_DNA"/>
</dbReference>
<keyword evidence="1" id="KW-1133">Transmembrane helix</keyword>
<comment type="caution">
    <text evidence="2">The sequence shown here is derived from an EMBL/GenBank/DDBJ whole genome shotgun (WGS) entry which is preliminary data.</text>
</comment>
<feature type="transmembrane region" description="Helical" evidence="1">
    <location>
        <begin position="134"/>
        <end position="157"/>
    </location>
</feature>
<accession>A0A0R2F9G1</accession>